<gene>
    <name evidence="1" type="ordered locus">Cyan7425_4699</name>
</gene>
<dbReference type="PANTHER" id="PTHR35765:SF2">
    <property type="entry name" value="OS05G0569200 PROTEIN"/>
    <property type="match status" value="1"/>
</dbReference>
<dbReference type="Pfam" id="PF11341">
    <property type="entry name" value="DUF3143"/>
    <property type="match status" value="1"/>
</dbReference>
<dbReference type="KEGG" id="cyn:Cyan7425_4699"/>
<dbReference type="AlphaFoldDB" id="B8HLD9"/>
<reference evidence="1" key="1">
    <citation type="submission" date="2009-01" db="EMBL/GenBank/DDBJ databases">
        <title>Complete sequence of chromosome Cyanothece sp. PCC 7425.</title>
        <authorList>
            <consortium name="US DOE Joint Genome Institute"/>
            <person name="Lucas S."/>
            <person name="Copeland A."/>
            <person name="Lapidus A."/>
            <person name="Glavina del Rio T."/>
            <person name="Dalin E."/>
            <person name="Tice H."/>
            <person name="Bruce D."/>
            <person name="Goodwin L."/>
            <person name="Pitluck S."/>
            <person name="Sims D."/>
            <person name="Meineke L."/>
            <person name="Brettin T."/>
            <person name="Detter J.C."/>
            <person name="Han C."/>
            <person name="Larimer F."/>
            <person name="Land M."/>
            <person name="Hauser L."/>
            <person name="Kyrpides N."/>
            <person name="Ovchinnikova G."/>
            <person name="Liberton M."/>
            <person name="Stoeckel J."/>
            <person name="Banerjee A."/>
            <person name="Singh A."/>
            <person name="Page L."/>
            <person name="Sato H."/>
            <person name="Zhao L."/>
            <person name="Sherman L."/>
            <person name="Pakrasi H."/>
            <person name="Richardson P."/>
        </authorList>
    </citation>
    <scope>NUCLEOTIDE SEQUENCE</scope>
    <source>
        <strain evidence="1">PCC 7425</strain>
    </source>
</reference>
<name>B8HLD9_CYAP4</name>
<dbReference type="STRING" id="395961.Cyan7425_4699"/>
<dbReference type="PANTHER" id="PTHR35765">
    <property type="entry name" value="OS05G0569200 PROTEIN"/>
    <property type="match status" value="1"/>
</dbReference>
<protein>
    <recommendedName>
        <fullName evidence="2">DUF3143 domain-containing protein</fullName>
    </recommendedName>
</protein>
<proteinExistence type="predicted"/>
<dbReference type="eggNOG" id="ENOG5032RX4">
    <property type="taxonomic scope" value="Bacteria"/>
</dbReference>
<dbReference type="InterPro" id="IPR021489">
    <property type="entry name" value="DUF3143"/>
</dbReference>
<accession>B8HLD9</accession>
<organism evidence="1">
    <name type="scientific">Cyanothece sp. (strain PCC 7425 / ATCC 29141)</name>
    <dbReference type="NCBI Taxonomy" id="395961"/>
    <lineage>
        <taxon>Bacteria</taxon>
        <taxon>Bacillati</taxon>
        <taxon>Cyanobacteriota</taxon>
        <taxon>Cyanophyceae</taxon>
        <taxon>Gomontiellales</taxon>
        <taxon>Cyanothecaceae</taxon>
        <taxon>Cyanothece</taxon>
    </lineage>
</organism>
<dbReference type="HOGENOM" id="CLU_124655_2_0_3"/>
<dbReference type="EMBL" id="CP001344">
    <property type="protein sequence ID" value="ACL47004.1"/>
    <property type="molecule type" value="Genomic_DNA"/>
</dbReference>
<evidence type="ECO:0008006" key="2">
    <source>
        <dbReference type="Google" id="ProtNLM"/>
    </source>
</evidence>
<dbReference type="OrthoDB" id="487334at2"/>
<evidence type="ECO:0000313" key="1">
    <source>
        <dbReference type="EMBL" id="ACL47004.1"/>
    </source>
</evidence>
<sequence length="92" mass="10809">MSTLPPETPLYNHPLPYIEQWLRSHGCEQDRSDLHLWRLECPTWSAEIWLDIEELNVRYSFRSGEGEGRSIQRSFKYSLSRQDLEAAIFAGP</sequence>